<dbReference type="Gene3D" id="3.40.50.300">
    <property type="entry name" value="P-loop containing nucleotide triphosphate hydrolases"/>
    <property type="match status" value="2"/>
</dbReference>
<feature type="domain" description="CARD" evidence="5">
    <location>
        <begin position="786"/>
        <end position="848"/>
    </location>
</feature>
<evidence type="ECO:0000256" key="2">
    <source>
        <dbReference type="ARBA" id="ARBA00022670"/>
    </source>
</evidence>
<dbReference type="InterPro" id="IPR001270">
    <property type="entry name" value="ClpA/B"/>
</dbReference>
<gene>
    <name evidence="6" type="ORF">GJV85_08650</name>
</gene>
<dbReference type="InterPro" id="IPR037219">
    <property type="entry name" value="Peptidase_M41-like"/>
</dbReference>
<dbReference type="InterPro" id="IPR003593">
    <property type="entry name" value="AAA+_ATPase"/>
</dbReference>
<keyword evidence="4" id="KW-0067">ATP-binding</keyword>
<dbReference type="PANTHER" id="PTHR23076:SF37">
    <property type="entry name" value="ATP-DEPENDENT ZINC METALLOPROTEASE FTSH 4, MITOCHONDRIAL"/>
    <property type="match status" value="1"/>
</dbReference>
<dbReference type="KEGG" id="saqt:GJV85_08650"/>
<dbReference type="PANTHER" id="PTHR23076">
    <property type="entry name" value="METALLOPROTEASE M41 FTSH"/>
    <property type="match status" value="1"/>
</dbReference>
<dbReference type="Pfam" id="PF00004">
    <property type="entry name" value="AAA"/>
    <property type="match status" value="1"/>
</dbReference>
<dbReference type="AlphaFoldDB" id="A0A975B0X5"/>
<name>A0A975B0X5_9BACT</name>
<reference evidence="6" key="2">
    <citation type="submission" date="2021-04" db="EMBL/GenBank/DDBJ databases">
        <title>Isolation and characterization of a novel species of the genus Sulfurimonas.</title>
        <authorList>
            <person name="Fukui M."/>
        </authorList>
    </citation>
    <scope>NUCLEOTIDE SEQUENCE</scope>
    <source>
        <strain evidence="6">H1576</strain>
    </source>
</reference>
<dbReference type="InterPro" id="IPR003959">
    <property type="entry name" value="ATPase_AAA_core"/>
</dbReference>
<evidence type="ECO:0000256" key="1">
    <source>
        <dbReference type="ARBA" id="ARBA00010044"/>
    </source>
</evidence>
<evidence type="ECO:0000256" key="3">
    <source>
        <dbReference type="ARBA" id="ARBA00022801"/>
    </source>
</evidence>
<keyword evidence="7" id="KW-1185">Reference proteome</keyword>
<accession>A0A975B0X5</accession>
<dbReference type="GO" id="GO:0016887">
    <property type="term" value="F:ATP hydrolysis activity"/>
    <property type="evidence" value="ECO:0007669"/>
    <property type="project" value="InterPro"/>
</dbReference>
<dbReference type="GO" id="GO:0005524">
    <property type="term" value="F:ATP binding"/>
    <property type="evidence" value="ECO:0007669"/>
    <property type="project" value="UniProtKB-KW"/>
</dbReference>
<dbReference type="PROSITE" id="PS50209">
    <property type="entry name" value="CARD"/>
    <property type="match status" value="1"/>
</dbReference>
<evidence type="ECO:0000256" key="4">
    <source>
        <dbReference type="RuleBase" id="RU003651"/>
    </source>
</evidence>
<dbReference type="GO" id="GO:0006508">
    <property type="term" value="P:proteolysis"/>
    <property type="evidence" value="ECO:0007669"/>
    <property type="project" value="UniProtKB-KW"/>
</dbReference>
<keyword evidence="3" id="KW-0378">Hydrolase</keyword>
<comment type="similarity">
    <text evidence="1">In the C-terminal section; belongs to the peptidase M41 family.</text>
</comment>
<dbReference type="GO" id="GO:0004176">
    <property type="term" value="F:ATP-dependent peptidase activity"/>
    <property type="evidence" value="ECO:0007669"/>
    <property type="project" value="InterPro"/>
</dbReference>
<dbReference type="InterPro" id="IPR001315">
    <property type="entry name" value="CARD"/>
</dbReference>
<dbReference type="Pfam" id="PF01434">
    <property type="entry name" value="Peptidase_M41"/>
    <property type="match status" value="1"/>
</dbReference>
<evidence type="ECO:0000259" key="5">
    <source>
        <dbReference type="PROSITE" id="PS50209"/>
    </source>
</evidence>
<dbReference type="InterPro" id="IPR003960">
    <property type="entry name" value="ATPase_AAA_CS"/>
</dbReference>
<evidence type="ECO:0000313" key="7">
    <source>
        <dbReference type="Proteomes" id="UP000671852"/>
    </source>
</evidence>
<dbReference type="InterPro" id="IPR000642">
    <property type="entry name" value="Peptidase_M41"/>
</dbReference>
<dbReference type="PRINTS" id="PR00300">
    <property type="entry name" value="CLPPROTEASEA"/>
</dbReference>
<dbReference type="PROSITE" id="PS00674">
    <property type="entry name" value="AAA"/>
    <property type="match status" value="1"/>
</dbReference>
<proteinExistence type="inferred from homology"/>
<dbReference type="InterPro" id="IPR027417">
    <property type="entry name" value="P-loop_NTPase"/>
</dbReference>
<evidence type="ECO:0000313" key="6">
    <source>
        <dbReference type="EMBL" id="QSZ42177.1"/>
    </source>
</evidence>
<keyword evidence="2" id="KW-0645">Protease</keyword>
<organism evidence="6 7">
    <name type="scientific">Sulfurimonas aquatica</name>
    <dbReference type="NCBI Taxonomy" id="2672570"/>
    <lineage>
        <taxon>Bacteria</taxon>
        <taxon>Pseudomonadati</taxon>
        <taxon>Campylobacterota</taxon>
        <taxon>Epsilonproteobacteria</taxon>
        <taxon>Campylobacterales</taxon>
        <taxon>Sulfurimonadaceae</taxon>
        <taxon>Sulfurimonas</taxon>
    </lineage>
</organism>
<dbReference type="RefSeq" id="WP_207560993.1">
    <property type="nucleotide sequence ID" value="NZ_CP046072.1"/>
</dbReference>
<dbReference type="InterPro" id="IPR041569">
    <property type="entry name" value="AAA_lid_3"/>
</dbReference>
<dbReference type="SMART" id="SM00382">
    <property type="entry name" value="AAA"/>
    <property type="match status" value="2"/>
</dbReference>
<sequence length="848" mass="95912">MKLDPLEEAVKLKKALQCQIYGQNLAIDAVVDSVKNRIVDPKETPKHIYFFLGPPATGKTYMSQVMAQNFEGYSFYETSMSDYQTHNDGQNLFGTDKGYGTESIGDLTGFVRENPKTVILIDEFEKAHTIVQRKFLPMLSAGYLIDALGWIPASLDEDEFDIFNSNDEDHKRRVTERITKVDFTQTIVVFTSNLGSSLYNNQDFLNSIDTDKYQAESMILQELAHEKKREANVEIPAIVPEMLSRLSQGKIVLFNKHSMKSLREIAADAFTKQLRELTSKYDLKFTYNSKSIPFIQSQLLCFAPEIDARRVKAKIYEQFADKLTNYLLKYNLSWKDVSKIEIIVSKNVMDYSKKNIASGMHDGSLLKYLFRKNMTLKLTDHVEKKGDSLIYFIDNIEFKKVEKVVDTVGDGSISFEVPKTSFGDIDGHIEQIERLKEIANLLKNPDQLKLFDAKIPKGMLLYGKPGTGKTMMAKAFANYADLPFIETTANDLMDFANNDYSMMKKVFQRAKDYAPSIIFIDEIDTFGNRNDTKSPAAINELLTQINGFSDETEDNVFIIAATNYKEKIDEAILRAGRIELQVEVPVLDKVGRKAFMKKILKRPTSNDIDIEKLVMYTSGMTGAELEKAVNESSLYAIRNNLKQLTQEIVIEQINIEKYGKKVLSESQKNSLSSTAFHEAGHAVISNALMSKLKIEQVTITPRENALGFVSFNLENANANMSKKDMESQICIAFAGRMAQMKKYGDDACDTGAISDLDMATKLAYKMIAYYGMDKELGFISLQSVTLSDIQKSVIDSKVVLLLERLKGVTQALIDQNWKSITRVANVLLSQEVIHEEQLDKIMTQKMVS</sequence>
<keyword evidence="4" id="KW-0547">Nucleotide-binding</keyword>
<dbReference type="EMBL" id="CP046072">
    <property type="protein sequence ID" value="QSZ42177.1"/>
    <property type="molecule type" value="Genomic_DNA"/>
</dbReference>
<dbReference type="Gene3D" id="1.10.8.60">
    <property type="match status" value="1"/>
</dbReference>
<protein>
    <submittedName>
        <fullName evidence="6">AAA family ATPase</fullName>
    </submittedName>
</protein>
<dbReference type="SUPFAM" id="SSF52540">
    <property type="entry name" value="P-loop containing nucleoside triphosphate hydrolases"/>
    <property type="match status" value="2"/>
</dbReference>
<dbReference type="GO" id="GO:0045037">
    <property type="term" value="P:protein import into chloroplast stroma"/>
    <property type="evidence" value="ECO:0007669"/>
    <property type="project" value="TreeGrafter"/>
</dbReference>
<dbReference type="GO" id="GO:0004222">
    <property type="term" value="F:metalloendopeptidase activity"/>
    <property type="evidence" value="ECO:0007669"/>
    <property type="project" value="InterPro"/>
</dbReference>
<comment type="similarity">
    <text evidence="4">Belongs to the AAA ATPase family.</text>
</comment>
<dbReference type="Pfam" id="PF17862">
    <property type="entry name" value="AAA_lid_3"/>
    <property type="match status" value="1"/>
</dbReference>
<dbReference type="Gene3D" id="1.20.58.760">
    <property type="entry name" value="Peptidase M41"/>
    <property type="match status" value="1"/>
</dbReference>
<dbReference type="Pfam" id="PF07724">
    <property type="entry name" value="AAA_2"/>
    <property type="match status" value="1"/>
</dbReference>
<dbReference type="SUPFAM" id="SSF140990">
    <property type="entry name" value="FtsH protease domain-like"/>
    <property type="match status" value="1"/>
</dbReference>
<reference evidence="6" key="1">
    <citation type="submission" date="2019-11" db="EMBL/GenBank/DDBJ databases">
        <authorList>
            <person name="Kojima H."/>
        </authorList>
    </citation>
    <scope>NUCLEOTIDE SEQUENCE</scope>
    <source>
        <strain evidence="6">H1576</strain>
    </source>
</reference>
<dbReference type="Proteomes" id="UP000671852">
    <property type="component" value="Chromosome"/>
</dbReference>